<name>A0ABP8S4P5_9PSEU</name>
<comment type="caution">
    <text evidence="2">The sequence shown here is derived from an EMBL/GenBank/DDBJ whole genome shotgun (WGS) entry which is preliminary data.</text>
</comment>
<evidence type="ECO:0008006" key="4">
    <source>
        <dbReference type="Google" id="ProtNLM"/>
    </source>
</evidence>
<evidence type="ECO:0000256" key="1">
    <source>
        <dbReference type="SAM" id="MobiDB-lite"/>
    </source>
</evidence>
<dbReference type="PANTHER" id="PTHR38657:SF1">
    <property type="entry name" value="SLR1343 PROTEIN"/>
    <property type="match status" value="1"/>
</dbReference>
<dbReference type="Proteomes" id="UP001501598">
    <property type="component" value="Unassembled WGS sequence"/>
</dbReference>
<dbReference type="EMBL" id="BAABGT010000122">
    <property type="protein sequence ID" value="GAA4559511.1"/>
    <property type="molecule type" value="Genomic_DNA"/>
</dbReference>
<dbReference type="Gene3D" id="3.40.50.620">
    <property type="entry name" value="HUPs"/>
    <property type="match status" value="1"/>
</dbReference>
<keyword evidence="3" id="KW-1185">Reference proteome</keyword>
<reference evidence="3" key="1">
    <citation type="journal article" date="2019" name="Int. J. Syst. Evol. Microbiol.">
        <title>The Global Catalogue of Microorganisms (GCM) 10K type strain sequencing project: providing services to taxonomists for standard genome sequencing and annotation.</title>
        <authorList>
            <consortium name="The Broad Institute Genomics Platform"/>
            <consortium name="The Broad Institute Genome Sequencing Center for Infectious Disease"/>
            <person name="Wu L."/>
            <person name="Ma J."/>
        </authorList>
    </citation>
    <scope>NUCLEOTIDE SEQUENCE [LARGE SCALE GENOMIC DNA]</scope>
    <source>
        <strain evidence="3">JCM 17906</strain>
    </source>
</reference>
<feature type="compositionally biased region" description="Low complexity" evidence="1">
    <location>
        <begin position="276"/>
        <end position="297"/>
    </location>
</feature>
<dbReference type="Pfam" id="PF04244">
    <property type="entry name" value="DPRP"/>
    <property type="match status" value="1"/>
</dbReference>
<dbReference type="InterPro" id="IPR052551">
    <property type="entry name" value="UV-DNA_repair_photolyase"/>
</dbReference>
<dbReference type="Gene3D" id="1.25.40.80">
    <property type="match status" value="1"/>
</dbReference>
<evidence type="ECO:0000313" key="2">
    <source>
        <dbReference type="EMBL" id="GAA4559511.1"/>
    </source>
</evidence>
<dbReference type="InterPro" id="IPR036134">
    <property type="entry name" value="Crypto/Photolyase_FAD-like_sf"/>
</dbReference>
<organism evidence="2 3">
    <name type="scientific">Pseudonocardia xishanensis</name>
    <dbReference type="NCBI Taxonomy" id="630995"/>
    <lineage>
        <taxon>Bacteria</taxon>
        <taxon>Bacillati</taxon>
        <taxon>Actinomycetota</taxon>
        <taxon>Actinomycetes</taxon>
        <taxon>Pseudonocardiales</taxon>
        <taxon>Pseudonocardiaceae</taxon>
        <taxon>Pseudonocardia</taxon>
    </lineage>
</organism>
<feature type="region of interest" description="Disordered" evidence="1">
    <location>
        <begin position="270"/>
        <end position="353"/>
    </location>
</feature>
<evidence type="ECO:0000313" key="3">
    <source>
        <dbReference type="Proteomes" id="UP001501598"/>
    </source>
</evidence>
<accession>A0ABP8S4P5</accession>
<protein>
    <recommendedName>
        <fullName evidence="4">Cryptochrome/photolyase family protein</fullName>
    </recommendedName>
</protein>
<proteinExistence type="predicted"/>
<gene>
    <name evidence="2" type="ORF">GCM10023175_67540</name>
</gene>
<dbReference type="RefSeq" id="WP_345427350.1">
    <property type="nucleotide sequence ID" value="NZ_BAABGT010000122.1"/>
</dbReference>
<sequence>MEPLWLFADQLGPHVHATDGMRDREVVLVESTRALRRKRFHRQKLHLVLSGMRHLAAELGDRARYVEADIYREALEQVGEPVVVHEPTSFAAADLVERLRRDGLVADILPTPTFALSRTEFADWAGDRERFRMEDFYRAQRERFSVLMDGAEPVGGRWNLDADNREPPPKRRTLEIEGPWQPTEDEIDEQVRADLEDVPSVGVDGPRWFAITHAEAQKALRHFVKCRLAAFGPYGDAIMSDDWATAHSLLSVPLNHGVLHPLDAVHAAEQAGTALSRSPRPRASSGRSSAGGSTSGSCTGGSVAGTCGATPCAPRRRCRTGSRTSTRTPSPRPACGTRSPGCATGAGSTTSRG</sequence>
<dbReference type="SUPFAM" id="SSF48173">
    <property type="entry name" value="Cryptochrome/photolyase FAD-binding domain"/>
    <property type="match status" value="1"/>
</dbReference>
<dbReference type="InterPro" id="IPR007357">
    <property type="entry name" value="PhrB-like"/>
</dbReference>
<dbReference type="PANTHER" id="PTHR38657">
    <property type="entry name" value="SLR1343 PROTEIN"/>
    <property type="match status" value="1"/>
</dbReference>
<dbReference type="InterPro" id="IPR014729">
    <property type="entry name" value="Rossmann-like_a/b/a_fold"/>
</dbReference>